<keyword evidence="5" id="KW-1185">Reference proteome</keyword>
<proteinExistence type="inferred from homology"/>
<dbReference type="RefSeq" id="WP_127073397.1">
    <property type="nucleotide sequence ID" value="NZ_BMKB01000001.1"/>
</dbReference>
<protein>
    <submittedName>
        <fullName evidence="4">Peptide ABC transporter substrate-binding protein</fullName>
    </submittedName>
</protein>
<evidence type="ECO:0000313" key="5">
    <source>
        <dbReference type="Proteomes" id="UP000596977"/>
    </source>
</evidence>
<dbReference type="PANTHER" id="PTHR30290:SF62">
    <property type="entry name" value="OLIGOPEPTIDE ABC TRANSPORTER, PERIPLASMIC OLIGOPEPTIDE-BINDING PROTEIN"/>
    <property type="match status" value="1"/>
</dbReference>
<dbReference type="InterPro" id="IPR000914">
    <property type="entry name" value="SBP_5_dom"/>
</dbReference>
<reference evidence="4 5" key="1">
    <citation type="journal article" date="2014" name="Int. J. Syst. Evol. Microbiol.">
        <title>Complete genome sequence of Corynebacterium casei LMG S-19264T (=DSM 44701T), isolated from a smear-ripened cheese.</title>
        <authorList>
            <consortium name="US DOE Joint Genome Institute (JGI-PGF)"/>
            <person name="Walter F."/>
            <person name="Albersmeier A."/>
            <person name="Kalinowski J."/>
            <person name="Ruckert C."/>
        </authorList>
    </citation>
    <scope>NUCLEOTIDE SEQUENCE [LARGE SCALE GENOMIC DNA]</scope>
    <source>
        <strain evidence="4 5">CGMCC 1.15896</strain>
    </source>
</reference>
<comment type="similarity">
    <text evidence="2">Belongs to the bacterial solute-binding protein 5 family.</text>
</comment>
<dbReference type="Proteomes" id="UP000596977">
    <property type="component" value="Unassembled WGS sequence"/>
</dbReference>
<dbReference type="CDD" id="cd08500">
    <property type="entry name" value="PBP2_NikA_DppA_OppA_like_4"/>
    <property type="match status" value="1"/>
</dbReference>
<dbReference type="Pfam" id="PF00496">
    <property type="entry name" value="SBP_bac_5"/>
    <property type="match status" value="1"/>
</dbReference>
<comment type="subcellular location">
    <subcellularLocation>
        <location evidence="1">Periplasm</location>
    </subcellularLocation>
</comment>
<comment type="caution">
    <text evidence="4">The sequence shown here is derived from an EMBL/GenBank/DDBJ whole genome shotgun (WGS) entry which is preliminary data.</text>
</comment>
<feature type="domain" description="Solute-binding protein family 5" evidence="3">
    <location>
        <begin position="109"/>
        <end position="532"/>
    </location>
</feature>
<dbReference type="PROSITE" id="PS01040">
    <property type="entry name" value="SBP_BACTERIAL_5"/>
    <property type="match status" value="1"/>
</dbReference>
<evidence type="ECO:0000256" key="1">
    <source>
        <dbReference type="ARBA" id="ARBA00004418"/>
    </source>
</evidence>
<dbReference type="OrthoDB" id="9803988at2"/>
<dbReference type="GO" id="GO:0015833">
    <property type="term" value="P:peptide transport"/>
    <property type="evidence" value="ECO:0007669"/>
    <property type="project" value="TreeGrafter"/>
</dbReference>
<dbReference type="Gene3D" id="3.40.190.10">
    <property type="entry name" value="Periplasmic binding protein-like II"/>
    <property type="match status" value="1"/>
</dbReference>
<dbReference type="InterPro" id="IPR039424">
    <property type="entry name" value="SBP_5"/>
</dbReference>
<name>A0A916R737_9HYPH</name>
<evidence type="ECO:0000256" key="2">
    <source>
        <dbReference type="ARBA" id="ARBA00005695"/>
    </source>
</evidence>
<dbReference type="EMBL" id="BMKB01000001">
    <property type="protein sequence ID" value="GGA39140.1"/>
    <property type="molecule type" value="Genomic_DNA"/>
</dbReference>
<sequence length="643" mass="73020">MFSRRLSTARMPLRAWAVSGLSLVVLIAAIGPVSAQEEPPMLADRVASGELPPLAERLPSNPLVVEPYESIGTYGGVWRMGMRGGGDNALIAKTVGYEGLVRWDRQWQEVVPNLAASWEVNEDATEYTFTLREGLKWSDGEPYTTRDIEFTAAMFHDPEYPANSFINDQNNPATVEIIDDITFKYVFEKPNGMLMDTLASINGTMAVSIPYHYCSQFHPNYNPGAEQLATDAGFQSWALHMEDKCAWGWETSRWTNPDLPNIYAWKITEPLSGTAARVRWERNPYYWKVDTDGNQLPYIDELDMRVSESLEELTLLALNGQIDFQDRHIATNTNQAVFFDGQDQGDYRLGSVVRSVSSSLVLQLNFNHDDPVKQELFQNRDFRIGLSHAIDREEIIDVVFIGQGEPFQVAPRPESHFYDEEMAKQYTEFDPDLAIEHLEAAGLTEIGADGIRLMSNGEPTRITVDVIAALRPEWIDILELMQLHLADVGIQIEINNIDRTLFYDKRPGNDYDAQVWAGDGGLDVMQEPRYYFPSGAESVWAFKWQAWYTGATPEIAEEPVDWVKEQMALYTQLTQEGDPDVREDLMREVLAIAKENFPVIGVSLMPDGYYIARNNLRNVSDQLIDAWLFPQPGGYDPQQWYFE</sequence>
<dbReference type="GO" id="GO:1904680">
    <property type="term" value="F:peptide transmembrane transporter activity"/>
    <property type="evidence" value="ECO:0007669"/>
    <property type="project" value="TreeGrafter"/>
</dbReference>
<evidence type="ECO:0000259" key="3">
    <source>
        <dbReference type="Pfam" id="PF00496"/>
    </source>
</evidence>
<accession>A0A916R737</accession>
<dbReference type="InterPro" id="IPR023765">
    <property type="entry name" value="SBP_5_CS"/>
</dbReference>
<evidence type="ECO:0000313" key="4">
    <source>
        <dbReference type="EMBL" id="GGA39140.1"/>
    </source>
</evidence>
<dbReference type="AlphaFoldDB" id="A0A916R737"/>
<dbReference type="PANTHER" id="PTHR30290">
    <property type="entry name" value="PERIPLASMIC BINDING COMPONENT OF ABC TRANSPORTER"/>
    <property type="match status" value="1"/>
</dbReference>
<gene>
    <name evidence="4" type="ORF">GCM10011499_05720</name>
</gene>
<dbReference type="Gene3D" id="3.10.105.10">
    <property type="entry name" value="Dipeptide-binding Protein, Domain 3"/>
    <property type="match status" value="1"/>
</dbReference>
<organism evidence="4 5">
    <name type="scientific">Pelagibacterium lentulum</name>
    <dbReference type="NCBI Taxonomy" id="2029865"/>
    <lineage>
        <taxon>Bacteria</taxon>
        <taxon>Pseudomonadati</taxon>
        <taxon>Pseudomonadota</taxon>
        <taxon>Alphaproteobacteria</taxon>
        <taxon>Hyphomicrobiales</taxon>
        <taxon>Devosiaceae</taxon>
        <taxon>Pelagibacterium</taxon>
    </lineage>
</organism>
<dbReference type="SUPFAM" id="SSF53850">
    <property type="entry name" value="Periplasmic binding protein-like II"/>
    <property type="match status" value="1"/>
</dbReference>